<dbReference type="RefSeq" id="WP_054943502.1">
    <property type="nucleotide sequence ID" value="NZ_CAKMMG010000011.1"/>
</dbReference>
<evidence type="ECO:0000256" key="1">
    <source>
        <dbReference type="SAM" id="MobiDB-lite"/>
    </source>
</evidence>
<sequence length="78" mass="8156">MKNMKNAVSLSSAVRRTANGSGSEGGKGRTKRKAGTGRPTKLSPSSINVYIAPSLEGGDDEYKKLVSGKVDNNKPSFA</sequence>
<dbReference type="Proteomes" id="UP000838324">
    <property type="component" value="Unassembled WGS sequence"/>
</dbReference>
<proteinExistence type="predicted"/>
<name>A0ABN8GY70_9BACL</name>
<keyword evidence="3" id="KW-1185">Reference proteome</keyword>
<feature type="region of interest" description="Disordered" evidence="1">
    <location>
        <begin position="1"/>
        <end position="48"/>
    </location>
</feature>
<protein>
    <submittedName>
        <fullName evidence="2">Uncharacterized protein</fullName>
    </submittedName>
</protein>
<organism evidence="2 3">
    <name type="scientific">Paenibacillus auburnensis</name>
    <dbReference type="NCBI Taxonomy" id="2905649"/>
    <lineage>
        <taxon>Bacteria</taxon>
        <taxon>Bacillati</taxon>
        <taxon>Bacillota</taxon>
        <taxon>Bacilli</taxon>
        <taxon>Bacillales</taxon>
        <taxon>Paenibacillaceae</taxon>
        <taxon>Paenibacillus</taxon>
    </lineage>
</organism>
<gene>
    <name evidence="2" type="ORF">PAECIP111892_05071</name>
</gene>
<comment type="caution">
    <text evidence="2">The sequence shown here is derived from an EMBL/GenBank/DDBJ whole genome shotgun (WGS) entry which is preliminary data.</text>
</comment>
<evidence type="ECO:0000313" key="2">
    <source>
        <dbReference type="EMBL" id="CAH1221901.1"/>
    </source>
</evidence>
<feature type="compositionally biased region" description="Polar residues" evidence="1">
    <location>
        <begin position="1"/>
        <end position="21"/>
    </location>
</feature>
<accession>A0ABN8GY70</accession>
<evidence type="ECO:0000313" key="3">
    <source>
        <dbReference type="Proteomes" id="UP000838324"/>
    </source>
</evidence>
<dbReference type="EMBL" id="CAKMMG010000011">
    <property type="protein sequence ID" value="CAH1221901.1"/>
    <property type="molecule type" value="Genomic_DNA"/>
</dbReference>
<reference evidence="2" key="1">
    <citation type="submission" date="2022-01" db="EMBL/GenBank/DDBJ databases">
        <authorList>
            <person name="Criscuolo A."/>
        </authorList>
    </citation>
    <scope>NUCLEOTIDE SEQUENCE</scope>
    <source>
        <strain evidence="2">CIP111892</strain>
    </source>
</reference>